<dbReference type="InterPro" id="IPR050109">
    <property type="entry name" value="HTH-type_TetR-like_transc_reg"/>
</dbReference>
<evidence type="ECO:0000256" key="1">
    <source>
        <dbReference type="ARBA" id="ARBA00022491"/>
    </source>
</evidence>
<evidence type="ECO:0000313" key="7">
    <source>
        <dbReference type="EMBL" id="SCX97182.1"/>
    </source>
</evidence>
<feature type="domain" description="HTH tetR-type" evidence="6">
    <location>
        <begin position="8"/>
        <end position="68"/>
    </location>
</feature>
<evidence type="ECO:0000259" key="6">
    <source>
        <dbReference type="PROSITE" id="PS50977"/>
    </source>
</evidence>
<evidence type="ECO:0000256" key="4">
    <source>
        <dbReference type="ARBA" id="ARBA00023163"/>
    </source>
</evidence>
<dbReference type="PRINTS" id="PR00455">
    <property type="entry name" value="HTHTETR"/>
</dbReference>
<dbReference type="InterPro" id="IPR039538">
    <property type="entry name" value="BetI_C"/>
</dbReference>
<dbReference type="RefSeq" id="WP_092208867.1">
    <property type="nucleotide sequence ID" value="NZ_FMUX01000002.1"/>
</dbReference>
<dbReference type="Pfam" id="PF00440">
    <property type="entry name" value="TetR_N"/>
    <property type="match status" value="1"/>
</dbReference>
<proteinExistence type="predicted"/>
<keyword evidence="1" id="KW-0678">Repressor</keyword>
<dbReference type="InterPro" id="IPR001647">
    <property type="entry name" value="HTH_TetR"/>
</dbReference>
<protein>
    <submittedName>
        <fullName evidence="7">Transcriptional regulator, TetR family</fullName>
    </submittedName>
</protein>
<dbReference type="Gene3D" id="1.10.357.10">
    <property type="entry name" value="Tetracycline Repressor, domain 2"/>
    <property type="match status" value="1"/>
</dbReference>
<feature type="DNA-binding region" description="H-T-H motif" evidence="5">
    <location>
        <begin position="31"/>
        <end position="50"/>
    </location>
</feature>
<dbReference type="OrthoDB" id="6430772at2"/>
<keyword evidence="4" id="KW-0804">Transcription</keyword>
<dbReference type="Proteomes" id="UP000198870">
    <property type="component" value="Unassembled WGS sequence"/>
</dbReference>
<accession>A0A1G5C452</accession>
<gene>
    <name evidence="7" type="ORF">SAMN05216233_102368</name>
</gene>
<evidence type="ECO:0000313" key="8">
    <source>
        <dbReference type="Proteomes" id="UP000198870"/>
    </source>
</evidence>
<keyword evidence="3 5" id="KW-0238">DNA-binding</keyword>
<dbReference type="GO" id="GO:0003700">
    <property type="term" value="F:DNA-binding transcription factor activity"/>
    <property type="evidence" value="ECO:0007669"/>
    <property type="project" value="TreeGrafter"/>
</dbReference>
<evidence type="ECO:0000256" key="2">
    <source>
        <dbReference type="ARBA" id="ARBA00023015"/>
    </source>
</evidence>
<dbReference type="EMBL" id="FMUX01000002">
    <property type="protein sequence ID" value="SCX97182.1"/>
    <property type="molecule type" value="Genomic_DNA"/>
</dbReference>
<name>A0A1G5C452_9BACT</name>
<dbReference type="PANTHER" id="PTHR30055:SF234">
    <property type="entry name" value="HTH-TYPE TRANSCRIPTIONAL REGULATOR BETI"/>
    <property type="match status" value="1"/>
</dbReference>
<dbReference type="InterPro" id="IPR009057">
    <property type="entry name" value="Homeodomain-like_sf"/>
</dbReference>
<dbReference type="SUPFAM" id="SSF46689">
    <property type="entry name" value="Homeodomain-like"/>
    <property type="match status" value="1"/>
</dbReference>
<evidence type="ECO:0000256" key="5">
    <source>
        <dbReference type="PROSITE-ProRule" id="PRU00335"/>
    </source>
</evidence>
<dbReference type="PANTHER" id="PTHR30055">
    <property type="entry name" value="HTH-TYPE TRANSCRIPTIONAL REGULATOR RUTR"/>
    <property type="match status" value="1"/>
</dbReference>
<dbReference type="Pfam" id="PF13977">
    <property type="entry name" value="TetR_C_6"/>
    <property type="match status" value="1"/>
</dbReference>
<reference evidence="7 8" key="1">
    <citation type="submission" date="2016-10" db="EMBL/GenBank/DDBJ databases">
        <authorList>
            <person name="de Groot N.N."/>
        </authorList>
    </citation>
    <scope>NUCLEOTIDE SEQUENCE [LARGE SCALE GENOMIC DNA]</scope>
    <source>
        <strain evidence="7 8">AA1</strain>
    </source>
</reference>
<dbReference type="InterPro" id="IPR036271">
    <property type="entry name" value="Tet_transcr_reg_TetR-rel_C_sf"/>
</dbReference>
<evidence type="ECO:0000256" key="3">
    <source>
        <dbReference type="ARBA" id="ARBA00023125"/>
    </source>
</evidence>
<dbReference type="STRING" id="419481.SAMN05216233_102368"/>
<keyword evidence="2" id="KW-0805">Transcription regulation</keyword>
<organism evidence="7 8">
    <name type="scientific">Desulfoluna spongiiphila</name>
    <dbReference type="NCBI Taxonomy" id="419481"/>
    <lineage>
        <taxon>Bacteria</taxon>
        <taxon>Pseudomonadati</taxon>
        <taxon>Thermodesulfobacteriota</taxon>
        <taxon>Desulfobacteria</taxon>
        <taxon>Desulfobacterales</taxon>
        <taxon>Desulfolunaceae</taxon>
        <taxon>Desulfoluna</taxon>
    </lineage>
</organism>
<dbReference type="PROSITE" id="PS50977">
    <property type="entry name" value="HTH_TETR_2"/>
    <property type="match status" value="1"/>
</dbReference>
<sequence>MPKIVDKEARREEIAEQAAHLFFLEGYENTPVRAITEAAGISKGSFYDYFSSKEEILGFIAGMRFRMWRDLFEGAVFSAAGRGASAELSAVVTEAIRSVASLTPHTVNMLDLWRIAMRGRGNAGLTESMDRAMTELRTILETVVDQGKARGEFRSDTDSRATSVGILGLVSGLTMHVNMMNTASMDPSHMAEKTCKLILSGIETKPL</sequence>
<dbReference type="GO" id="GO:0000976">
    <property type="term" value="F:transcription cis-regulatory region binding"/>
    <property type="evidence" value="ECO:0007669"/>
    <property type="project" value="TreeGrafter"/>
</dbReference>
<dbReference type="AlphaFoldDB" id="A0A1G5C452"/>
<dbReference type="SUPFAM" id="SSF48498">
    <property type="entry name" value="Tetracyclin repressor-like, C-terminal domain"/>
    <property type="match status" value="1"/>
</dbReference>
<keyword evidence="8" id="KW-1185">Reference proteome</keyword>